<dbReference type="PROSITE" id="PS00463">
    <property type="entry name" value="ZN2_CY6_FUNGAL_1"/>
    <property type="match status" value="1"/>
</dbReference>
<dbReference type="OMA" id="YHFAVII"/>
<evidence type="ECO:0000256" key="6">
    <source>
        <dbReference type="SAM" id="MobiDB-lite"/>
    </source>
</evidence>
<dbReference type="InterPro" id="IPR051127">
    <property type="entry name" value="Fungal_SecMet_Regulators"/>
</dbReference>
<dbReference type="SMART" id="SM00066">
    <property type="entry name" value="GAL4"/>
    <property type="match status" value="1"/>
</dbReference>
<evidence type="ECO:0000256" key="3">
    <source>
        <dbReference type="ARBA" id="ARBA00023125"/>
    </source>
</evidence>
<comment type="caution">
    <text evidence="8">The sequence shown here is derived from an EMBL/GenBank/DDBJ whole genome shotgun (WGS) entry which is preliminary data.</text>
</comment>
<dbReference type="CDD" id="cd12148">
    <property type="entry name" value="fungal_TF_MHR"/>
    <property type="match status" value="1"/>
</dbReference>
<feature type="compositionally biased region" description="Polar residues" evidence="6">
    <location>
        <begin position="55"/>
        <end position="65"/>
    </location>
</feature>
<dbReference type="GO" id="GO:0005634">
    <property type="term" value="C:nucleus"/>
    <property type="evidence" value="ECO:0007669"/>
    <property type="project" value="TreeGrafter"/>
</dbReference>
<dbReference type="SMART" id="SM00906">
    <property type="entry name" value="Fungal_trans"/>
    <property type="match status" value="1"/>
</dbReference>
<dbReference type="Pfam" id="PF04082">
    <property type="entry name" value="Fungal_trans"/>
    <property type="match status" value="1"/>
</dbReference>
<dbReference type="InterPro" id="IPR001138">
    <property type="entry name" value="Zn2Cys6_DnaBD"/>
</dbReference>
<evidence type="ECO:0000313" key="8">
    <source>
        <dbReference type="EMBL" id="PKX95201.1"/>
    </source>
</evidence>
<dbReference type="InterPro" id="IPR007219">
    <property type="entry name" value="XnlR_reg_dom"/>
</dbReference>
<evidence type="ECO:0000259" key="7">
    <source>
        <dbReference type="PROSITE" id="PS50048"/>
    </source>
</evidence>
<gene>
    <name evidence="8" type="ORF">P174DRAFT_502600</name>
</gene>
<dbReference type="AlphaFoldDB" id="A0A2I1CC74"/>
<keyword evidence="9" id="KW-1185">Reference proteome</keyword>
<evidence type="ECO:0000256" key="4">
    <source>
        <dbReference type="ARBA" id="ARBA00023163"/>
    </source>
</evidence>
<accession>A0A2I1CC74</accession>
<sequence>MARPKVHPANRLRAYEACLFCRTSKRRCSGSFPCQNCIRKGQAHSCMPSRRRESFSASRQPNTPDAPSGPVAAITPSQVLPSTDSQRHAPLANPVDQGSASPEAPHKTRPRMLRSLQGERVYVGRAASLSFLQLLRDTVTQHIGPSQFSHNVKLEDMLETEPPKNVSPDFDDQLDLQQRQALLRAYQIATSGFLYLMPESELMQLLHNRRCDTGHAQHTTALLDVMIAIGAQSHKHDPTKVQIEHFFFARGQRRAFVSLLENPSLEMVCLFLLMSFYMLGACRRNAAFMYLGVAARAAVALGLHIDVSGSLSVNEQQRRACVWMSLCNLDLLVSSILGRPPATASLRSETGASITEALQRNDLAEEGLVALFNLAQILDETITRLYSEKAASAQVAESILEKLKRWSDGLPESLLAPPGTEQECLAAQDRVIGSLHIACSYHFAIIIVTRPFLISTLGVRLARVHDGLAERNLGDVFSENPVHSRLALACTDSALYMLQTCLEIHRSHLLLGNMCILKAFIFAAALVVGFSLFSQKDPNPDLEEAFTGAIDILHMFSQQSAQAGHYYEILSFLRNAIAEQRQRLSNQDQSSKSQYVSKLFSLNGRRASRQTDGAVTVNLATLTSPFDMNSVPLEWEGMELPFWDSFPFTEETLPLQDRTSDMNPL</sequence>
<feature type="domain" description="Zn(2)-C6 fungal-type" evidence="7">
    <location>
        <begin position="17"/>
        <end position="46"/>
    </location>
</feature>
<dbReference type="PROSITE" id="PS50048">
    <property type="entry name" value="ZN2_CY6_FUNGAL_2"/>
    <property type="match status" value="1"/>
</dbReference>
<dbReference type="EMBL" id="MSZS01000003">
    <property type="protein sequence ID" value="PKX95201.1"/>
    <property type="molecule type" value="Genomic_DNA"/>
</dbReference>
<reference evidence="9" key="1">
    <citation type="journal article" date="2018" name="Proc. Natl. Acad. Sci. U.S.A.">
        <title>Linking secondary metabolites to gene clusters through genome sequencing of six diverse Aspergillus species.</title>
        <authorList>
            <person name="Kaerboelling I."/>
            <person name="Vesth T.C."/>
            <person name="Frisvad J.C."/>
            <person name="Nybo J.L."/>
            <person name="Theobald S."/>
            <person name="Kuo A."/>
            <person name="Bowyer P."/>
            <person name="Matsuda Y."/>
            <person name="Mondo S."/>
            <person name="Lyhne E.K."/>
            <person name="Kogle M.E."/>
            <person name="Clum A."/>
            <person name="Lipzen A."/>
            <person name="Salamov A."/>
            <person name="Ngan C.Y."/>
            <person name="Daum C."/>
            <person name="Chiniquy J."/>
            <person name="Barry K."/>
            <person name="LaButti K."/>
            <person name="Haridas S."/>
            <person name="Simmons B.A."/>
            <person name="Magnuson J.K."/>
            <person name="Mortensen U.H."/>
            <person name="Larsen T.O."/>
            <person name="Grigoriev I.V."/>
            <person name="Baker S.E."/>
            <person name="Andersen M.R."/>
        </authorList>
    </citation>
    <scope>NUCLEOTIDE SEQUENCE [LARGE SCALE GENOMIC DNA]</scope>
    <source>
        <strain evidence="9">IBT 16806</strain>
    </source>
</reference>
<dbReference type="PANTHER" id="PTHR47424:SF9">
    <property type="entry name" value="TAH-2"/>
    <property type="match status" value="1"/>
</dbReference>
<dbReference type="SUPFAM" id="SSF57701">
    <property type="entry name" value="Zn2/Cys6 DNA-binding domain"/>
    <property type="match status" value="1"/>
</dbReference>
<feature type="region of interest" description="Disordered" evidence="6">
    <location>
        <begin position="43"/>
        <end position="110"/>
    </location>
</feature>
<dbReference type="GO" id="GO:0000978">
    <property type="term" value="F:RNA polymerase II cis-regulatory region sequence-specific DNA binding"/>
    <property type="evidence" value="ECO:0007669"/>
    <property type="project" value="TreeGrafter"/>
</dbReference>
<dbReference type="InterPro" id="IPR036864">
    <property type="entry name" value="Zn2-C6_fun-type_DNA-bd_sf"/>
</dbReference>
<keyword evidence="3" id="KW-0238">DNA-binding</keyword>
<dbReference type="GeneID" id="36538442"/>
<name>A0A2I1CC74_ASPN1</name>
<organism evidence="8 9">
    <name type="scientific">Aspergillus novofumigatus (strain IBT 16806)</name>
    <dbReference type="NCBI Taxonomy" id="1392255"/>
    <lineage>
        <taxon>Eukaryota</taxon>
        <taxon>Fungi</taxon>
        <taxon>Dikarya</taxon>
        <taxon>Ascomycota</taxon>
        <taxon>Pezizomycotina</taxon>
        <taxon>Eurotiomycetes</taxon>
        <taxon>Eurotiomycetidae</taxon>
        <taxon>Eurotiales</taxon>
        <taxon>Aspergillaceae</taxon>
        <taxon>Aspergillus</taxon>
        <taxon>Aspergillus subgen. Fumigati</taxon>
    </lineage>
</organism>
<dbReference type="GO" id="GO:0008270">
    <property type="term" value="F:zinc ion binding"/>
    <property type="evidence" value="ECO:0007669"/>
    <property type="project" value="InterPro"/>
</dbReference>
<dbReference type="Gene3D" id="4.10.240.10">
    <property type="entry name" value="Zn(2)-C6 fungal-type DNA-binding domain"/>
    <property type="match status" value="1"/>
</dbReference>
<proteinExistence type="predicted"/>
<evidence type="ECO:0000256" key="5">
    <source>
        <dbReference type="ARBA" id="ARBA00023242"/>
    </source>
</evidence>
<keyword evidence="2" id="KW-0805">Transcription regulation</keyword>
<dbReference type="Pfam" id="PF00172">
    <property type="entry name" value="Zn_clus"/>
    <property type="match status" value="1"/>
</dbReference>
<dbReference type="VEuPathDB" id="FungiDB:P174DRAFT_502600"/>
<protein>
    <submittedName>
        <fullName evidence="8">Putative C6 transcription factor</fullName>
    </submittedName>
</protein>
<dbReference type="GO" id="GO:0000435">
    <property type="term" value="P:positive regulation of transcription from RNA polymerase II promoter by galactose"/>
    <property type="evidence" value="ECO:0007669"/>
    <property type="project" value="TreeGrafter"/>
</dbReference>
<keyword evidence="1" id="KW-0479">Metal-binding</keyword>
<keyword evidence="5" id="KW-0539">Nucleus</keyword>
<evidence type="ECO:0000256" key="1">
    <source>
        <dbReference type="ARBA" id="ARBA00022723"/>
    </source>
</evidence>
<evidence type="ECO:0000313" key="9">
    <source>
        <dbReference type="Proteomes" id="UP000234474"/>
    </source>
</evidence>
<dbReference type="GO" id="GO:0006351">
    <property type="term" value="P:DNA-templated transcription"/>
    <property type="evidence" value="ECO:0007669"/>
    <property type="project" value="InterPro"/>
</dbReference>
<dbReference type="GO" id="GO:0000981">
    <property type="term" value="F:DNA-binding transcription factor activity, RNA polymerase II-specific"/>
    <property type="evidence" value="ECO:0007669"/>
    <property type="project" value="InterPro"/>
</dbReference>
<dbReference type="OrthoDB" id="4064873at2759"/>
<dbReference type="STRING" id="1392255.A0A2I1CC74"/>
<dbReference type="Proteomes" id="UP000234474">
    <property type="component" value="Unassembled WGS sequence"/>
</dbReference>
<dbReference type="PANTHER" id="PTHR47424">
    <property type="entry name" value="REGULATORY PROTEIN GAL4"/>
    <property type="match status" value="1"/>
</dbReference>
<evidence type="ECO:0000256" key="2">
    <source>
        <dbReference type="ARBA" id="ARBA00023015"/>
    </source>
</evidence>
<dbReference type="RefSeq" id="XP_024683796.1">
    <property type="nucleotide sequence ID" value="XM_024831105.1"/>
</dbReference>
<feature type="compositionally biased region" description="Polar residues" evidence="6">
    <location>
        <begin position="75"/>
        <end position="84"/>
    </location>
</feature>
<dbReference type="CDD" id="cd00067">
    <property type="entry name" value="GAL4"/>
    <property type="match status" value="1"/>
</dbReference>
<keyword evidence="4" id="KW-0804">Transcription</keyword>